<keyword evidence="4 8" id="KW-0460">Magnesium</keyword>
<dbReference type="NCBIfam" id="TIGR00231">
    <property type="entry name" value="small_GTP"/>
    <property type="match status" value="1"/>
</dbReference>
<comment type="subcellular location">
    <subcellularLocation>
        <location evidence="8">Cytoplasm</location>
    </subcellularLocation>
</comment>
<reference evidence="11" key="1">
    <citation type="journal article" date="2019" name="Int. J. Syst. Evol. Microbiol.">
        <title>The Global Catalogue of Microorganisms (GCM) 10K type strain sequencing project: providing services to taxonomists for standard genome sequencing and annotation.</title>
        <authorList>
            <consortium name="The Broad Institute Genomics Platform"/>
            <consortium name="The Broad Institute Genome Sequencing Center for Infectious Disease"/>
            <person name="Wu L."/>
            <person name="Ma J."/>
        </authorList>
    </citation>
    <scope>NUCLEOTIDE SEQUENCE [LARGE SCALE GENOMIC DNA]</scope>
    <source>
        <strain evidence="11">CCUG 54520</strain>
    </source>
</reference>
<evidence type="ECO:0000256" key="3">
    <source>
        <dbReference type="ARBA" id="ARBA00022801"/>
    </source>
</evidence>
<dbReference type="CDD" id="cd01884">
    <property type="entry name" value="EF_Tu"/>
    <property type="match status" value="1"/>
</dbReference>
<feature type="binding site" evidence="8">
    <location>
        <begin position="83"/>
        <end position="87"/>
    </location>
    <ligand>
        <name>GTP</name>
        <dbReference type="ChEBI" id="CHEBI:37565"/>
    </ligand>
</feature>
<dbReference type="Proteomes" id="UP001595914">
    <property type="component" value="Unassembled WGS sequence"/>
</dbReference>
<dbReference type="HAMAP" id="MF_00118_B">
    <property type="entry name" value="EF_Tu_B"/>
    <property type="match status" value="1"/>
</dbReference>
<feature type="domain" description="Tr-type G" evidence="9">
    <location>
        <begin position="10"/>
        <end position="205"/>
    </location>
</feature>
<evidence type="ECO:0000256" key="2">
    <source>
        <dbReference type="ARBA" id="ARBA00022768"/>
    </source>
</evidence>
<organism evidence="10 11">
    <name type="scientific">Rhodococcus kronopolitis</name>
    <dbReference type="NCBI Taxonomy" id="1460226"/>
    <lineage>
        <taxon>Bacteria</taxon>
        <taxon>Bacillati</taxon>
        <taxon>Actinomycetota</taxon>
        <taxon>Actinomycetes</taxon>
        <taxon>Mycobacteriales</taxon>
        <taxon>Nocardiaceae</taxon>
        <taxon>Rhodococcus</taxon>
    </lineage>
</organism>
<dbReference type="InterPro" id="IPR031157">
    <property type="entry name" value="G_TR_CS"/>
</dbReference>
<dbReference type="InterPro" id="IPR004541">
    <property type="entry name" value="Transl_elong_EFTu/EF1A_bac/org"/>
</dbReference>
<dbReference type="InterPro" id="IPR000795">
    <property type="entry name" value="T_Tr_GTP-bd_dom"/>
</dbReference>
<feature type="binding site" evidence="8">
    <location>
        <begin position="19"/>
        <end position="26"/>
    </location>
    <ligand>
        <name>GTP</name>
        <dbReference type="ChEBI" id="CHEBI:37565"/>
    </ligand>
</feature>
<gene>
    <name evidence="8 10" type="primary">tuf</name>
    <name evidence="10" type="ORF">ACFO6S_15060</name>
</gene>
<dbReference type="InterPro" id="IPR009001">
    <property type="entry name" value="Transl_elong_EF1A/Init_IF2_C"/>
</dbReference>
<keyword evidence="1 8" id="KW-0547">Nucleotide-binding</keyword>
<protein>
    <recommendedName>
        <fullName evidence="7 8">Elongation factor Tu</fullName>
        <shortName evidence="8">EF-Tu</shortName>
        <ecNumber evidence="8">3.6.5.3</ecNumber>
    </recommendedName>
</protein>
<dbReference type="RefSeq" id="WP_378418292.1">
    <property type="nucleotide sequence ID" value="NZ_JBHSFO010000009.1"/>
</dbReference>
<dbReference type="InterPro" id="IPR009000">
    <property type="entry name" value="Transl_B-barrel_sf"/>
</dbReference>
<dbReference type="NCBIfam" id="TIGR00485">
    <property type="entry name" value="EF-Tu"/>
    <property type="match status" value="1"/>
</dbReference>
<keyword evidence="6 8" id="KW-0342">GTP-binding</keyword>
<comment type="subunit">
    <text evidence="8">Monomer.</text>
</comment>
<comment type="function">
    <text evidence="8">GTP hydrolase that promotes the GTP-dependent binding of aminoacyl-tRNA to the A-site of ribosomes during protein biosynthesis.</text>
</comment>
<feature type="binding site" evidence="8">
    <location>
        <position position="26"/>
    </location>
    <ligand>
        <name>Mg(2+)</name>
        <dbReference type="ChEBI" id="CHEBI:18420"/>
    </ligand>
</feature>
<dbReference type="Pfam" id="PF00009">
    <property type="entry name" value="GTP_EFTU"/>
    <property type="match status" value="1"/>
</dbReference>
<dbReference type="Gene3D" id="2.40.30.10">
    <property type="entry name" value="Translation factors"/>
    <property type="match status" value="2"/>
</dbReference>
<keyword evidence="11" id="KW-1185">Reference proteome</keyword>
<dbReference type="InterPro" id="IPR033720">
    <property type="entry name" value="EFTU_2"/>
</dbReference>
<dbReference type="Gene3D" id="3.40.50.300">
    <property type="entry name" value="P-loop containing nucleotide triphosphate hydrolases"/>
    <property type="match status" value="1"/>
</dbReference>
<proteinExistence type="inferred from homology"/>
<evidence type="ECO:0000256" key="5">
    <source>
        <dbReference type="ARBA" id="ARBA00022917"/>
    </source>
</evidence>
<dbReference type="PROSITE" id="PS00301">
    <property type="entry name" value="G_TR_1"/>
    <property type="match status" value="1"/>
</dbReference>
<evidence type="ECO:0000256" key="4">
    <source>
        <dbReference type="ARBA" id="ARBA00022842"/>
    </source>
</evidence>
<name>A0ABV9FWR1_9NOCA</name>
<dbReference type="InterPro" id="IPR041709">
    <property type="entry name" value="EF-Tu_GTP-bd"/>
</dbReference>
<dbReference type="GO" id="GO:0003746">
    <property type="term" value="F:translation elongation factor activity"/>
    <property type="evidence" value="ECO:0007669"/>
    <property type="project" value="UniProtKB-KW"/>
</dbReference>
<keyword evidence="2 8" id="KW-0251">Elongation factor</keyword>
<dbReference type="PANTHER" id="PTHR43721:SF22">
    <property type="entry name" value="ELONGATION FACTOR TU, MITOCHONDRIAL"/>
    <property type="match status" value="1"/>
</dbReference>
<dbReference type="InterPro" id="IPR050055">
    <property type="entry name" value="EF-Tu_GTPase"/>
</dbReference>
<feature type="binding site" evidence="8">
    <location>
        <begin position="138"/>
        <end position="141"/>
    </location>
    <ligand>
        <name>GTP</name>
        <dbReference type="ChEBI" id="CHEBI:37565"/>
    </ligand>
</feature>
<dbReference type="NCBIfam" id="NF009373">
    <property type="entry name" value="PRK12736.1"/>
    <property type="match status" value="1"/>
</dbReference>
<accession>A0ABV9FWR1</accession>
<keyword evidence="3 8" id="KW-0378">Hydrolase</keyword>
<evidence type="ECO:0000256" key="6">
    <source>
        <dbReference type="ARBA" id="ARBA00023134"/>
    </source>
</evidence>
<dbReference type="Pfam" id="PF03143">
    <property type="entry name" value="GTP_EFTU_D3"/>
    <property type="match status" value="1"/>
</dbReference>
<evidence type="ECO:0000256" key="7">
    <source>
        <dbReference type="ARBA" id="ARBA00029554"/>
    </source>
</evidence>
<keyword evidence="5 8" id="KW-0648">Protein biosynthesis</keyword>
<keyword evidence="8" id="KW-0479">Metal-binding</keyword>
<dbReference type="PROSITE" id="PS51722">
    <property type="entry name" value="G_TR_2"/>
    <property type="match status" value="1"/>
</dbReference>
<dbReference type="SUPFAM" id="SSF52540">
    <property type="entry name" value="P-loop containing nucleoside triphosphate hydrolases"/>
    <property type="match status" value="1"/>
</dbReference>
<dbReference type="InterPro" id="IPR005225">
    <property type="entry name" value="Small_GTP-bd"/>
</dbReference>
<evidence type="ECO:0000313" key="11">
    <source>
        <dbReference type="Proteomes" id="UP001595914"/>
    </source>
</evidence>
<comment type="catalytic activity">
    <reaction evidence="8">
        <text>GTP + H2O = GDP + phosphate + H(+)</text>
        <dbReference type="Rhea" id="RHEA:19669"/>
        <dbReference type="ChEBI" id="CHEBI:15377"/>
        <dbReference type="ChEBI" id="CHEBI:15378"/>
        <dbReference type="ChEBI" id="CHEBI:37565"/>
        <dbReference type="ChEBI" id="CHEBI:43474"/>
        <dbReference type="ChEBI" id="CHEBI:58189"/>
        <dbReference type="EC" id="3.6.5.3"/>
    </reaction>
</comment>
<dbReference type="InterPro" id="IPR027417">
    <property type="entry name" value="P-loop_NTPase"/>
</dbReference>
<dbReference type="Pfam" id="PF03144">
    <property type="entry name" value="GTP_EFTU_D2"/>
    <property type="match status" value="1"/>
</dbReference>
<evidence type="ECO:0000259" key="9">
    <source>
        <dbReference type="PROSITE" id="PS51722"/>
    </source>
</evidence>
<comment type="similarity">
    <text evidence="8">Belongs to the TRAFAC class translation factor GTPase superfamily. Classic translation factor GTPase family. EF-Tu/EF-1A subfamily.</text>
</comment>
<evidence type="ECO:0000256" key="1">
    <source>
        <dbReference type="ARBA" id="ARBA00022741"/>
    </source>
</evidence>
<dbReference type="CDD" id="cd03707">
    <property type="entry name" value="EFTU_III"/>
    <property type="match status" value="1"/>
</dbReference>
<dbReference type="EMBL" id="JBHSFO010000009">
    <property type="protein sequence ID" value="MFC4605017.1"/>
    <property type="molecule type" value="Genomic_DNA"/>
</dbReference>
<dbReference type="InterPro" id="IPR004161">
    <property type="entry name" value="EFTu-like_2"/>
</dbReference>
<sequence>MAKAKFERTKPHVNIGTIGHVDHGKTTTTAAITKVLADAYPDLNEASAFDQIDKAPEEKARGITINISHVEYQTEKRHYAHVDAPGHADYIKNMITGAAQMDGAILVVAATDGPMPQTREHVLLARQVGVPYILVALNKADMVDDEEILELVEMEVRELLAAQEFDEDAPVIPISALKALEGDPKWVQSIVDLMAAVDESIPDPVRETDKPFLMPVEDVFTITGRGTVVTGRIERGIVNVNEEVEIVGIKETSTKTTVTGIEMFRKLLDQGQAGDNVGLLVRGIKREDVERGQVVVKPGTTTPHTEFEGNAYILSKDEGGRHTPFFNNYRPQFYFRTTDVTGVVTLPEGTEMVMPGDNTEMSVVLIQPIAMDEGLRFAIREGGRTVGAGRVTKIIK</sequence>
<keyword evidence="8" id="KW-0963">Cytoplasm</keyword>
<dbReference type="InterPro" id="IPR004160">
    <property type="entry name" value="Transl_elong_EFTu/EF1A_C"/>
</dbReference>
<dbReference type="NCBIfam" id="NF000766">
    <property type="entry name" value="PRK00049.1"/>
    <property type="match status" value="1"/>
</dbReference>
<evidence type="ECO:0000313" key="10">
    <source>
        <dbReference type="EMBL" id="MFC4605017.1"/>
    </source>
</evidence>
<dbReference type="PANTHER" id="PTHR43721">
    <property type="entry name" value="ELONGATION FACTOR TU-RELATED"/>
    <property type="match status" value="1"/>
</dbReference>
<comment type="caution">
    <text evidence="10">The sequence shown here is derived from an EMBL/GenBank/DDBJ whole genome shotgun (WGS) entry which is preliminary data.</text>
</comment>
<dbReference type="EC" id="3.6.5.3" evidence="8"/>
<dbReference type="SUPFAM" id="SSF50447">
    <property type="entry name" value="Translation proteins"/>
    <property type="match status" value="1"/>
</dbReference>
<dbReference type="SUPFAM" id="SSF50465">
    <property type="entry name" value="EF-Tu/eEF-1alpha/eIF2-gamma C-terminal domain"/>
    <property type="match status" value="1"/>
</dbReference>
<dbReference type="CDD" id="cd03697">
    <property type="entry name" value="EFTU_II"/>
    <property type="match status" value="1"/>
</dbReference>
<evidence type="ECO:0000256" key="8">
    <source>
        <dbReference type="HAMAP-Rule" id="MF_00118"/>
    </source>
</evidence>
<dbReference type="PRINTS" id="PR00315">
    <property type="entry name" value="ELONGATNFCT"/>
</dbReference>
<dbReference type="NCBIfam" id="NF009372">
    <property type="entry name" value="PRK12735.1"/>
    <property type="match status" value="1"/>
</dbReference>